<protein>
    <recommendedName>
        <fullName evidence="4">DUF4145 domain-containing protein</fullName>
    </recommendedName>
</protein>
<feature type="transmembrane region" description="Helical" evidence="1">
    <location>
        <begin position="47"/>
        <end position="72"/>
    </location>
</feature>
<proteinExistence type="predicted"/>
<dbReference type="AlphaFoldDB" id="A0A1G2CHK6"/>
<evidence type="ECO:0000313" key="3">
    <source>
        <dbReference type="Proteomes" id="UP000178348"/>
    </source>
</evidence>
<keyword evidence="1" id="KW-1133">Transmembrane helix</keyword>
<dbReference type="EMBL" id="MHLB01000055">
    <property type="protein sequence ID" value="OGZ00875.1"/>
    <property type="molecule type" value="Genomic_DNA"/>
</dbReference>
<reference evidence="2 3" key="1">
    <citation type="journal article" date="2016" name="Nat. Commun.">
        <title>Thousands of microbial genomes shed light on interconnected biogeochemical processes in an aquifer system.</title>
        <authorList>
            <person name="Anantharaman K."/>
            <person name="Brown C.T."/>
            <person name="Hug L.A."/>
            <person name="Sharon I."/>
            <person name="Castelle C.J."/>
            <person name="Probst A.J."/>
            <person name="Thomas B.C."/>
            <person name="Singh A."/>
            <person name="Wilkins M.J."/>
            <person name="Karaoz U."/>
            <person name="Brodie E.L."/>
            <person name="Williams K.H."/>
            <person name="Hubbard S.S."/>
            <person name="Banfield J.F."/>
        </authorList>
    </citation>
    <scope>NUCLEOTIDE SEQUENCE [LARGE SCALE GENOMIC DNA]</scope>
</reference>
<keyword evidence="1" id="KW-0812">Transmembrane</keyword>
<feature type="transmembrane region" description="Helical" evidence="1">
    <location>
        <begin position="17"/>
        <end position="35"/>
    </location>
</feature>
<keyword evidence="1" id="KW-0472">Membrane</keyword>
<name>A0A1G2CHK6_9BACT</name>
<evidence type="ECO:0000313" key="2">
    <source>
        <dbReference type="EMBL" id="OGZ00875.1"/>
    </source>
</evidence>
<gene>
    <name evidence="2" type="ORF">A2946_03890</name>
</gene>
<accession>A0A1G2CHK6</accession>
<dbReference type="Proteomes" id="UP000178348">
    <property type="component" value="Unassembled WGS sequence"/>
</dbReference>
<sequence>MHHIPGYVSFIHKIATFLKWVGALGALAALGAVWLSPDTRWFRQMGIFASFATAFFFILDILLLIGFCYAFLKLLRYRPPFVMGKRKAYAQKNLRSAYFKDRWQKLTKKYMGVPTSDSMRLAIIEADALVDAVLKDYGFPGEHLADRLMSFTPEDMKSLNRLWDAHRVRNDIVHRPGAGISVGEGKKAIESYEAFLKELEVL</sequence>
<evidence type="ECO:0008006" key="4">
    <source>
        <dbReference type="Google" id="ProtNLM"/>
    </source>
</evidence>
<comment type="caution">
    <text evidence="2">The sequence shown here is derived from an EMBL/GenBank/DDBJ whole genome shotgun (WGS) entry which is preliminary data.</text>
</comment>
<evidence type="ECO:0000256" key="1">
    <source>
        <dbReference type="SAM" id="Phobius"/>
    </source>
</evidence>
<organism evidence="2 3">
    <name type="scientific">Candidatus Liptonbacteria bacterium RIFCSPLOWO2_01_FULL_53_13</name>
    <dbReference type="NCBI Taxonomy" id="1798651"/>
    <lineage>
        <taxon>Bacteria</taxon>
        <taxon>Candidatus Liptoniibacteriota</taxon>
    </lineage>
</organism>